<dbReference type="InterPro" id="IPR029058">
    <property type="entry name" value="AB_hydrolase_fold"/>
</dbReference>
<dbReference type="GO" id="GO:0046503">
    <property type="term" value="P:glycerolipid catabolic process"/>
    <property type="evidence" value="ECO:0007669"/>
    <property type="project" value="TreeGrafter"/>
</dbReference>
<dbReference type="Pfam" id="PF00561">
    <property type="entry name" value="Abhydrolase_1"/>
    <property type="match status" value="1"/>
</dbReference>
<accession>A0A077M1N9</accession>
<gene>
    <name evidence="2" type="ORF">BN12_2570008</name>
</gene>
<dbReference type="SUPFAM" id="SSF53474">
    <property type="entry name" value="alpha/beta-Hydrolases"/>
    <property type="match status" value="1"/>
</dbReference>
<keyword evidence="2" id="KW-0378">Hydrolase</keyword>
<comment type="caution">
    <text evidence="2">The sequence shown here is derived from an EMBL/GenBank/DDBJ whole genome shotgun (WGS) entry which is preliminary data.</text>
</comment>
<dbReference type="GO" id="GO:0004806">
    <property type="term" value="F:triacylglycerol lipase activity"/>
    <property type="evidence" value="ECO:0007669"/>
    <property type="project" value="TreeGrafter"/>
</dbReference>
<dbReference type="PANTHER" id="PTHR43433">
    <property type="entry name" value="HYDROLASE, ALPHA/BETA FOLD FAMILY PROTEIN"/>
    <property type="match status" value="1"/>
</dbReference>
<dbReference type="InterPro" id="IPR050471">
    <property type="entry name" value="AB_hydrolase"/>
</dbReference>
<dbReference type="PANTHER" id="PTHR43433:SF5">
    <property type="entry name" value="AB HYDROLASE-1 DOMAIN-CONTAINING PROTEIN"/>
    <property type="match status" value="1"/>
</dbReference>
<reference evidence="2 3" key="1">
    <citation type="journal article" date="2013" name="ISME J.">
        <title>A metabolic model for members of the genus Tetrasphaera involved in enhanced biological phosphorus removal.</title>
        <authorList>
            <person name="Kristiansen R."/>
            <person name="Nguyen H.T.T."/>
            <person name="Saunders A.M."/>
            <person name="Nielsen J.L."/>
            <person name="Wimmer R."/>
            <person name="Le V.Q."/>
            <person name="McIlroy S.J."/>
            <person name="Petrovski S."/>
            <person name="Seviour R.J."/>
            <person name="Calteau A."/>
            <person name="Nielsen K.L."/>
            <person name="Nielsen P.H."/>
        </authorList>
    </citation>
    <scope>NUCLEOTIDE SEQUENCE [LARGE SCALE GENOMIC DNA]</scope>
    <source>
        <strain evidence="2 3">T1-X7</strain>
    </source>
</reference>
<feature type="domain" description="AB hydrolase-1" evidence="1">
    <location>
        <begin position="23"/>
        <end position="274"/>
    </location>
</feature>
<evidence type="ECO:0000313" key="2">
    <source>
        <dbReference type="EMBL" id="CCH78135.1"/>
    </source>
</evidence>
<dbReference type="Gene3D" id="3.40.50.1820">
    <property type="entry name" value="alpha/beta hydrolase"/>
    <property type="match status" value="1"/>
</dbReference>
<protein>
    <submittedName>
        <fullName evidence="2">Putative hydrolase</fullName>
    </submittedName>
</protein>
<dbReference type="AlphaFoldDB" id="A0A077M1N9"/>
<dbReference type="InterPro" id="IPR000073">
    <property type="entry name" value="AB_hydrolase_1"/>
</dbReference>
<dbReference type="EMBL" id="CAJB01000176">
    <property type="protein sequence ID" value="CCH78135.1"/>
    <property type="molecule type" value="Genomic_DNA"/>
</dbReference>
<dbReference type="STRING" id="1194083.BN12_2570008"/>
<evidence type="ECO:0000313" key="3">
    <source>
        <dbReference type="Proteomes" id="UP000035721"/>
    </source>
</evidence>
<keyword evidence="3" id="KW-1185">Reference proteome</keyword>
<name>A0A077M1N9_9MICO</name>
<dbReference type="Proteomes" id="UP000035721">
    <property type="component" value="Unassembled WGS sequence"/>
</dbReference>
<evidence type="ECO:0000259" key="1">
    <source>
        <dbReference type="Pfam" id="PF00561"/>
    </source>
</evidence>
<dbReference type="OrthoDB" id="8957634at2"/>
<proteinExistence type="predicted"/>
<organism evidence="2 3">
    <name type="scientific">Nostocoides japonicum T1-X7</name>
    <dbReference type="NCBI Taxonomy" id="1194083"/>
    <lineage>
        <taxon>Bacteria</taxon>
        <taxon>Bacillati</taxon>
        <taxon>Actinomycetota</taxon>
        <taxon>Actinomycetes</taxon>
        <taxon>Micrococcales</taxon>
        <taxon>Intrasporangiaceae</taxon>
        <taxon>Nostocoides</taxon>
    </lineage>
</organism>
<dbReference type="RefSeq" id="WP_048555107.1">
    <property type="nucleotide sequence ID" value="NZ_HF570958.1"/>
</dbReference>
<sequence>MSSATVNGITIEYDVHGPDDGETVLLVMGLATQMIAWPSAFIEHLTDAGYRVVRFDNRDIGLSSKTQAPLPTRKDVMKALASSRLAHSDYLLSHMAADAIGLLDHLGVDRVHVVGASMGGMIAQEIAIGYPQRVRSLVSIMSNTGDRRHGRVGAKLLPQLRKTLLAAPPRTREEAVDRGVLAWRQIAGPHFDEQYFRALVVESLERSTDSIGSTRQLLAIQASPDRTPALRHVTAPTLVVHGLRDKLVLPSGGIATARAVPGSRLLMFPDMGHDLPTPRLAEIAGAIVENARRGA</sequence>